<dbReference type="Proteomes" id="UP000552045">
    <property type="component" value="Unassembled WGS sequence"/>
</dbReference>
<keyword evidence="1" id="KW-1277">Toxin-antitoxin system</keyword>
<evidence type="ECO:0000256" key="1">
    <source>
        <dbReference type="ARBA" id="ARBA00022649"/>
    </source>
</evidence>
<evidence type="ECO:0000313" key="2">
    <source>
        <dbReference type="EMBL" id="NYD53819.1"/>
    </source>
</evidence>
<reference evidence="2 3" key="1">
    <citation type="submission" date="2020-07" db="EMBL/GenBank/DDBJ databases">
        <title>Sequencing the genomes of 1000 actinobacteria strains.</title>
        <authorList>
            <person name="Klenk H.-P."/>
        </authorList>
    </citation>
    <scope>NUCLEOTIDE SEQUENCE [LARGE SCALE GENOMIC DNA]</scope>
    <source>
        <strain evidence="2 3">DSM 22185</strain>
    </source>
</reference>
<organism evidence="2 3">
    <name type="scientific">Microbacterium pseudoresistens</name>
    <dbReference type="NCBI Taxonomy" id="640634"/>
    <lineage>
        <taxon>Bacteria</taxon>
        <taxon>Bacillati</taxon>
        <taxon>Actinomycetota</taxon>
        <taxon>Actinomycetes</taxon>
        <taxon>Micrococcales</taxon>
        <taxon>Microbacteriaceae</taxon>
        <taxon>Microbacterium</taxon>
    </lineage>
</organism>
<dbReference type="EMBL" id="JACCBH010000001">
    <property type="protein sequence ID" value="NYD53819.1"/>
    <property type="molecule type" value="Genomic_DNA"/>
</dbReference>
<dbReference type="InterPro" id="IPR011660">
    <property type="entry name" value="VapB-like"/>
</dbReference>
<accession>A0A7Y9ETT4</accession>
<protein>
    <submittedName>
        <fullName evidence="2">Antitoxin VapB</fullName>
    </submittedName>
</protein>
<dbReference type="Pfam" id="PF07704">
    <property type="entry name" value="PSK_trans_fac"/>
    <property type="match status" value="1"/>
</dbReference>
<keyword evidence="3" id="KW-1185">Reference proteome</keyword>
<evidence type="ECO:0000313" key="3">
    <source>
        <dbReference type="Proteomes" id="UP000552045"/>
    </source>
</evidence>
<dbReference type="RefSeq" id="WP_179431658.1">
    <property type="nucleotide sequence ID" value="NZ_BAABLC010000007.1"/>
</dbReference>
<dbReference type="AlphaFoldDB" id="A0A7Y9ETT4"/>
<gene>
    <name evidence="2" type="ORF">BKA02_000874</name>
</gene>
<sequence>MSLNIKNESVHAMVRRLAELTGKSQTGAVEDAVRRRLEEMDHAEQRRLDERAAAIDRAVARLQALPDTGRSIEEIMDEMYDPETGLPR</sequence>
<comment type="caution">
    <text evidence="2">The sequence shown here is derived from an EMBL/GenBank/DDBJ whole genome shotgun (WGS) entry which is preliminary data.</text>
</comment>
<name>A0A7Y9ETT4_9MICO</name>
<proteinExistence type="predicted"/>